<name>A0A917ICZ6_9MICO</name>
<dbReference type="EMBL" id="BMJY01000001">
    <property type="protein sequence ID" value="GGH36063.1"/>
    <property type="molecule type" value="Genomic_DNA"/>
</dbReference>
<keyword evidence="3" id="KW-1185">Reference proteome</keyword>
<dbReference type="Pfam" id="PF00480">
    <property type="entry name" value="ROK"/>
    <property type="match status" value="1"/>
</dbReference>
<protein>
    <submittedName>
        <fullName evidence="2">Polyphosphate glucokinase</fullName>
    </submittedName>
</protein>
<dbReference type="Gene3D" id="3.30.420.40">
    <property type="match status" value="2"/>
</dbReference>
<comment type="caution">
    <text evidence="2">The sequence shown here is derived from an EMBL/GenBank/DDBJ whole genome shotgun (WGS) entry which is preliminary data.</text>
</comment>
<evidence type="ECO:0000256" key="1">
    <source>
        <dbReference type="ARBA" id="ARBA00006479"/>
    </source>
</evidence>
<dbReference type="SUPFAM" id="SSF53067">
    <property type="entry name" value="Actin-like ATPase domain"/>
    <property type="match status" value="1"/>
</dbReference>
<gene>
    <name evidence="2" type="ORF">GCM10010921_04980</name>
</gene>
<dbReference type="InterPro" id="IPR000600">
    <property type="entry name" value="ROK"/>
</dbReference>
<dbReference type="InterPro" id="IPR043129">
    <property type="entry name" value="ATPase_NBD"/>
</dbReference>
<dbReference type="Proteomes" id="UP000657592">
    <property type="component" value="Unassembled WGS sequence"/>
</dbReference>
<dbReference type="PANTHER" id="PTHR18964">
    <property type="entry name" value="ROK (REPRESSOR, ORF, KINASE) FAMILY"/>
    <property type="match status" value="1"/>
</dbReference>
<dbReference type="CDD" id="cd24058">
    <property type="entry name" value="ASKHA_NBD_ROK_PPGK"/>
    <property type="match status" value="1"/>
</dbReference>
<reference evidence="2" key="1">
    <citation type="journal article" date="2014" name="Int. J. Syst. Evol. Microbiol.">
        <title>Complete genome sequence of Corynebacterium casei LMG S-19264T (=DSM 44701T), isolated from a smear-ripened cheese.</title>
        <authorList>
            <consortium name="US DOE Joint Genome Institute (JGI-PGF)"/>
            <person name="Walter F."/>
            <person name="Albersmeier A."/>
            <person name="Kalinowski J."/>
            <person name="Ruckert C."/>
        </authorList>
    </citation>
    <scope>NUCLEOTIDE SEQUENCE</scope>
    <source>
        <strain evidence="2">CGMCC 1.15794</strain>
    </source>
</reference>
<proteinExistence type="inferred from homology"/>
<evidence type="ECO:0000313" key="3">
    <source>
        <dbReference type="Proteomes" id="UP000657592"/>
    </source>
</evidence>
<organism evidence="2 3">
    <name type="scientific">Microbacterium album</name>
    <dbReference type="NCBI Taxonomy" id="2053191"/>
    <lineage>
        <taxon>Bacteria</taxon>
        <taxon>Bacillati</taxon>
        <taxon>Actinomycetota</taxon>
        <taxon>Actinomycetes</taxon>
        <taxon>Micrococcales</taxon>
        <taxon>Microbacteriaceae</taxon>
        <taxon>Microbacterium</taxon>
    </lineage>
</organism>
<dbReference type="NCBIfam" id="NF045942">
    <property type="entry name" value="PolPhglucPhase"/>
    <property type="match status" value="1"/>
</dbReference>
<comment type="similarity">
    <text evidence="1">Belongs to the ROK (NagC/XylR) family.</text>
</comment>
<reference evidence="2" key="2">
    <citation type="submission" date="2020-09" db="EMBL/GenBank/DDBJ databases">
        <authorList>
            <person name="Sun Q."/>
            <person name="Zhou Y."/>
        </authorList>
    </citation>
    <scope>NUCLEOTIDE SEQUENCE</scope>
    <source>
        <strain evidence="2">CGMCC 1.15794</strain>
    </source>
</reference>
<dbReference type="PANTHER" id="PTHR18964:SF146">
    <property type="entry name" value="POLYPHOSPHATE GLUCOKINASE"/>
    <property type="match status" value="1"/>
</dbReference>
<accession>A0A917ICZ6</accession>
<evidence type="ECO:0000313" key="2">
    <source>
        <dbReference type="EMBL" id="GGH36063.1"/>
    </source>
</evidence>
<dbReference type="AlphaFoldDB" id="A0A917ICZ6"/>
<dbReference type="RefSeq" id="WP_188754641.1">
    <property type="nucleotide sequence ID" value="NZ_BMJY01000001.1"/>
</dbReference>
<sequence length="251" mass="26977">MAKSVHRAVGVDIGGTGMKAGIVDLEKGALLSDRVRIPTPEGAKPKDVLATVRELLDLLGPDADSLPLGVCFPTIVKNGRTLSAANVSKKWLNFEAEKFFEDGLGRDIHFVNDADAAGLAELRYGAAKDRPGLTILTTLGTGIGSAFLFEGALVPNTELGHLQWDGHSIERYAAATARERDGLSWEQWAHRLQKFYDHVEFLFSPDLILVGGGVSKNPEKFMPLLKTRAEMIPAVHRNNAGIIGAASLALA</sequence>